<organism evidence="1 2">
    <name type="scientific">Paenibacillus taichungensis</name>
    <dbReference type="NCBI Taxonomy" id="484184"/>
    <lineage>
        <taxon>Bacteria</taxon>
        <taxon>Bacillati</taxon>
        <taxon>Bacillota</taxon>
        <taxon>Bacilli</taxon>
        <taxon>Bacillales</taxon>
        <taxon>Paenibacillaceae</taxon>
        <taxon>Paenibacillus</taxon>
    </lineage>
</organism>
<keyword evidence="2" id="KW-1185">Reference proteome</keyword>
<protein>
    <submittedName>
        <fullName evidence="1">Uncharacterized protein</fullName>
    </submittedName>
</protein>
<name>A0ABX2MDF2_9BACL</name>
<gene>
    <name evidence="1" type="ORF">HP548_02540</name>
</gene>
<evidence type="ECO:0000313" key="2">
    <source>
        <dbReference type="Proteomes" id="UP000577724"/>
    </source>
</evidence>
<reference evidence="1 2" key="1">
    <citation type="submission" date="2020-05" db="EMBL/GenBank/DDBJ databases">
        <title>Genome Sequencing of Type Strains.</title>
        <authorList>
            <person name="Lemaire J.F."/>
            <person name="Inderbitzin P."/>
            <person name="Gregorio O.A."/>
            <person name="Collins S.B."/>
            <person name="Wespe N."/>
            <person name="Knight-Connoni V."/>
        </authorList>
    </citation>
    <scope>NUCLEOTIDE SEQUENCE [LARGE SCALE GENOMIC DNA]</scope>
    <source>
        <strain evidence="1 2">DSM 19942</strain>
    </source>
</reference>
<accession>A0ABX2MDF2</accession>
<dbReference type="EMBL" id="JABMCC010000089">
    <property type="protein sequence ID" value="NUU52973.1"/>
    <property type="molecule type" value="Genomic_DNA"/>
</dbReference>
<comment type="caution">
    <text evidence="1">The sequence shown here is derived from an EMBL/GenBank/DDBJ whole genome shotgun (WGS) entry which is preliminary data.</text>
</comment>
<evidence type="ECO:0000313" key="1">
    <source>
        <dbReference type="EMBL" id="NUU52973.1"/>
    </source>
</evidence>
<dbReference type="GeneID" id="97129566"/>
<dbReference type="RefSeq" id="WP_175380784.1">
    <property type="nucleotide sequence ID" value="NZ_CBCRYD010000020.1"/>
</dbReference>
<sequence>MSRVITIKNLDSVMQLNVTGDWGPAENSISYPGSRVEYTTIEGTKRYGISKGCNGFNHVLVTMEDNLHTSFIEKGRLKLTDDSNKPLEIPNDCIKKYLKLYPYIGNESVDEILSYGRSFHYEPLYFFLNKKYHIILQRPDFEWLQCAAKFPYWQRMFERLTKFKLPDQCTSDELLQLMINHHEKNEQIDQVIFDLEFDQ</sequence>
<proteinExistence type="predicted"/>
<dbReference type="Proteomes" id="UP000577724">
    <property type="component" value="Unassembled WGS sequence"/>
</dbReference>